<reference evidence="1" key="1">
    <citation type="submission" date="2023-10" db="EMBL/GenBank/DDBJ databases">
        <authorList>
            <person name="Noh H."/>
        </authorList>
    </citation>
    <scope>NUCLEOTIDE SEQUENCE</scope>
    <source>
        <strain evidence="1">DUCC4014</strain>
    </source>
</reference>
<evidence type="ECO:0008006" key="3">
    <source>
        <dbReference type="Google" id="ProtNLM"/>
    </source>
</evidence>
<dbReference type="AlphaFoldDB" id="A0AAF0Y4D6"/>
<dbReference type="InterPro" id="IPR019711">
    <property type="entry name" value="ATP_synth_F0_suH"/>
</dbReference>
<dbReference type="EMBL" id="CP086715">
    <property type="protein sequence ID" value="WOO79202.1"/>
    <property type="molecule type" value="Genomic_DNA"/>
</dbReference>
<proteinExistence type="predicted"/>
<dbReference type="RefSeq" id="XP_062625234.1">
    <property type="nucleotide sequence ID" value="XM_062769250.1"/>
</dbReference>
<evidence type="ECO:0000313" key="1">
    <source>
        <dbReference type="EMBL" id="WOO79202.1"/>
    </source>
</evidence>
<protein>
    <recommendedName>
        <fullName evidence="3">F-type H+-transporting ATPase subunit H</fullName>
    </recommendedName>
</protein>
<keyword evidence="2" id="KW-1185">Reference proteome</keyword>
<dbReference type="PANTHER" id="PTHR28207:SF1">
    <property type="entry name" value="ATP SYNTHASE SUBUNIT H, MITOCHONDRIAL"/>
    <property type="match status" value="1"/>
</dbReference>
<dbReference type="GeneID" id="87805983"/>
<name>A0AAF0Y4D6_9TREE</name>
<gene>
    <name evidence="1" type="ORF">LOC62_02G002736</name>
</gene>
<evidence type="ECO:0000313" key="2">
    <source>
        <dbReference type="Proteomes" id="UP000827549"/>
    </source>
</evidence>
<organism evidence="1 2">
    <name type="scientific">Vanrija pseudolonga</name>
    <dbReference type="NCBI Taxonomy" id="143232"/>
    <lineage>
        <taxon>Eukaryota</taxon>
        <taxon>Fungi</taxon>
        <taxon>Dikarya</taxon>
        <taxon>Basidiomycota</taxon>
        <taxon>Agaricomycotina</taxon>
        <taxon>Tremellomycetes</taxon>
        <taxon>Trichosporonales</taxon>
        <taxon>Trichosporonaceae</taxon>
        <taxon>Vanrija</taxon>
    </lineage>
</organism>
<dbReference type="Pfam" id="PF10775">
    <property type="entry name" value="ATP_sub_h"/>
    <property type="match status" value="1"/>
</dbReference>
<accession>A0AAF0Y4D6</accession>
<dbReference type="GO" id="GO:0046933">
    <property type="term" value="F:proton-transporting ATP synthase activity, rotational mechanism"/>
    <property type="evidence" value="ECO:0007669"/>
    <property type="project" value="TreeGrafter"/>
</dbReference>
<sequence>MSLLRLSAQRVAAPVFARSFSASAARGDLVKDLYVQQLKAYKAPPPSADAKSAVRSYSAPAVPKAPVLPTDLAAELSKFDATEPTLGNNATAAATPADAESGETAADYLKFLEADLPKPDHH</sequence>
<dbReference type="Proteomes" id="UP000827549">
    <property type="component" value="Chromosome 2"/>
</dbReference>
<dbReference type="PANTHER" id="PTHR28207">
    <property type="entry name" value="ATP SYNTHASE SUBUNIT H, MITOCHONDRIAL"/>
    <property type="match status" value="1"/>
</dbReference>